<accession>A0ACC3CAS0</accession>
<sequence>MALPRACPRCRTRRSPRGVVVAAGVALLLAVAVVLLAVPPVGVAAAGGGGGEGKGGSPASEAAKQLDEANSGSGGAPGADGDDNTTADGVDGGGGGDGDDDAAAGANDAAEDDGGGGGPGGGNDGEPGIDDTTTDVDAKISQLDASVSKANANIHAQQAALEQKVHILKKVHLLRAELATKAHIIKTHKYEAHSAKLDVDVAKERRDSAAYQVDFTAKLRADESQKLEALRKELPQYHKRLGQLKEVAVENGQMAQQLEHNITELTEQYVQLVLQFKDRGMTNWVEMQAKQLPPLVQGTLIKTTHALGPLFEGFEEASNLNARVVEEVKERVQTYMPLIKSSPFYGGILFYIIILFPMVLFVSAAMKLNSHLKTMTISHYLVLSNLYFGVLSLLCLFMSYLSGADVLLVFHHRNESLEGTFVVLHGLFYLLHLALHFLSALTRRDGREVAQFLSMFIVGTHYFLHVYARAVLNEDPVMDLRAYVLYAAIFIFTLYVRCTMLLPAKRKGPLLASTSSTMSASNALLDNLAVGTSSSHEQ</sequence>
<comment type="caution">
    <text evidence="1">The sequence shown here is derived from an EMBL/GenBank/DDBJ whole genome shotgun (WGS) entry which is preliminary data.</text>
</comment>
<protein>
    <submittedName>
        <fullName evidence="1">Uncharacterized protein</fullName>
    </submittedName>
</protein>
<name>A0ACC3CAS0_PYRYE</name>
<evidence type="ECO:0000313" key="2">
    <source>
        <dbReference type="Proteomes" id="UP000798662"/>
    </source>
</evidence>
<reference evidence="1" key="1">
    <citation type="submission" date="2019-11" db="EMBL/GenBank/DDBJ databases">
        <title>Nori genome reveals adaptations in red seaweeds to the harsh intertidal environment.</title>
        <authorList>
            <person name="Wang D."/>
            <person name="Mao Y."/>
        </authorList>
    </citation>
    <scope>NUCLEOTIDE SEQUENCE</scope>
    <source>
        <tissue evidence="1">Gametophyte</tissue>
    </source>
</reference>
<dbReference type="Proteomes" id="UP000798662">
    <property type="component" value="Chromosome 2"/>
</dbReference>
<evidence type="ECO:0000313" key="1">
    <source>
        <dbReference type="EMBL" id="KAK1866892.1"/>
    </source>
</evidence>
<proteinExistence type="predicted"/>
<dbReference type="EMBL" id="CM020619">
    <property type="protein sequence ID" value="KAK1866892.1"/>
    <property type="molecule type" value="Genomic_DNA"/>
</dbReference>
<gene>
    <name evidence="1" type="ORF">I4F81_009404</name>
</gene>
<organism evidence="1 2">
    <name type="scientific">Pyropia yezoensis</name>
    <name type="common">Susabi-nori</name>
    <name type="synonym">Porphyra yezoensis</name>
    <dbReference type="NCBI Taxonomy" id="2788"/>
    <lineage>
        <taxon>Eukaryota</taxon>
        <taxon>Rhodophyta</taxon>
        <taxon>Bangiophyceae</taxon>
        <taxon>Bangiales</taxon>
        <taxon>Bangiaceae</taxon>
        <taxon>Pyropia</taxon>
    </lineage>
</organism>
<keyword evidence="2" id="KW-1185">Reference proteome</keyword>